<comment type="caution">
    <text evidence="2">The sequence shown here is derived from an EMBL/GenBank/DDBJ whole genome shotgun (WGS) entry which is preliminary data.</text>
</comment>
<dbReference type="EMBL" id="CAWUPB010001009">
    <property type="protein sequence ID" value="CAK7336588.1"/>
    <property type="molecule type" value="Genomic_DNA"/>
</dbReference>
<evidence type="ECO:0000256" key="1">
    <source>
        <dbReference type="SAM" id="MobiDB-lite"/>
    </source>
</evidence>
<proteinExistence type="predicted"/>
<feature type="region of interest" description="Disordered" evidence="1">
    <location>
        <begin position="1"/>
        <end position="20"/>
    </location>
</feature>
<keyword evidence="3" id="KW-1185">Reference proteome</keyword>
<dbReference type="AlphaFoldDB" id="A0AAV1RKH7"/>
<organism evidence="2 3">
    <name type="scientific">Dovyalis caffra</name>
    <dbReference type="NCBI Taxonomy" id="77055"/>
    <lineage>
        <taxon>Eukaryota</taxon>
        <taxon>Viridiplantae</taxon>
        <taxon>Streptophyta</taxon>
        <taxon>Embryophyta</taxon>
        <taxon>Tracheophyta</taxon>
        <taxon>Spermatophyta</taxon>
        <taxon>Magnoliopsida</taxon>
        <taxon>eudicotyledons</taxon>
        <taxon>Gunneridae</taxon>
        <taxon>Pentapetalae</taxon>
        <taxon>rosids</taxon>
        <taxon>fabids</taxon>
        <taxon>Malpighiales</taxon>
        <taxon>Salicaceae</taxon>
        <taxon>Flacourtieae</taxon>
        <taxon>Dovyalis</taxon>
    </lineage>
</organism>
<reference evidence="2 3" key="1">
    <citation type="submission" date="2024-01" db="EMBL/GenBank/DDBJ databases">
        <authorList>
            <person name="Waweru B."/>
        </authorList>
    </citation>
    <scope>NUCLEOTIDE SEQUENCE [LARGE SCALE GENOMIC DNA]</scope>
</reference>
<dbReference type="Proteomes" id="UP001314170">
    <property type="component" value="Unassembled WGS sequence"/>
</dbReference>
<accession>A0AAV1RKH7</accession>
<name>A0AAV1RKH7_9ROSI</name>
<gene>
    <name evidence="2" type="ORF">DCAF_LOCUS11598</name>
</gene>
<protein>
    <submittedName>
        <fullName evidence="2">Uncharacterized protein</fullName>
    </submittedName>
</protein>
<sequence length="79" mass="9378">MDDMVIGKGAGGTTSRRRKRSHDIFKNITKTWRPYNMNVLVVRCKNLRTTEDTYINQYYAQNQQIRNFIKQPLSFSFSK</sequence>
<evidence type="ECO:0000313" key="3">
    <source>
        <dbReference type="Proteomes" id="UP001314170"/>
    </source>
</evidence>
<evidence type="ECO:0000313" key="2">
    <source>
        <dbReference type="EMBL" id="CAK7336588.1"/>
    </source>
</evidence>